<sequence>MKSTRDGYHSYSDDLLMAHLVEEIVQDVFSDLWQKKQREKLITFILIY</sequence>
<dbReference type="Proteomes" id="UP000521017">
    <property type="component" value="Unassembled WGS sequence"/>
</dbReference>
<organism evidence="1 2">
    <name type="scientific">Pedobacter cryoconitis</name>
    <dbReference type="NCBI Taxonomy" id="188932"/>
    <lineage>
        <taxon>Bacteria</taxon>
        <taxon>Pseudomonadati</taxon>
        <taxon>Bacteroidota</taxon>
        <taxon>Sphingobacteriia</taxon>
        <taxon>Sphingobacteriales</taxon>
        <taxon>Sphingobacteriaceae</taxon>
        <taxon>Pedobacter</taxon>
    </lineage>
</organism>
<evidence type="ECO:0000313" key="1">
    <source>
        <dbReference type="EMBL" id="MBB6501654.1"/>
    </source>
</evidence>
<dbReference type="RefSeq" id="WP_184627606.1">
    <property type="nucleotide sequence ID" value="NZ_JACHCC010000010.1"/>
</dbReference>
<evidence type="ECO:0000313" key="2">
    <source>
        <dbReference type="Proteomes" id="UP000521017"/>
    </source>
</evidence>
<name>A0A7X0J6Q6_9SPHI</name>
<protein>
    <submittedName>
        <fullName evidence="1">Uncharacterized protein</fullName>
    </submittedName>
</protein>
<comment type="caution">
    <text evidence="1">The sequence shown here is derived from an EMBL/GenBank/DDBJ whole genome shotgun (WGS) entry which is preliminary data.</text>
</comment>
<gene>
    <name evidence="1" type="ORF">HDF25_003829</name>
</gene>
<dbReference type="EMBL" id="JACHCC010000010">
    <property type="protein sequence ID" value="MBB6501654.1"/>
    <property type="molecule type" value="Genomic_DNA"/>
</dbReference>
<reference evidence="1 2" key="1">
    <citation type="submission" date="2020-08" db="EMBL/GenBank/DDBJ databases">
        <title>Genomic Encyclopedia of Type Strains, Phase IV (KMG-V): Genome sequencing to study the core and pangenomes of soil and plant-associated prokaryotes.</title>
        <authorList>
            <person name="Whitman W."/>
        </authorList>
    </citation>
    <scope>NUCLEOTIDE SEQUENCE [LARGE SCALE GENOMIC DNA]</scope>
    <source>
        <strain evidence="1 2">M2T3</strain>
    </source>
</reference>
<proteinExistence type="predicted"/>
<dbReference type="AlphaFoldDB" id="A0A7X0J6Q6"/>
<accession>A0A7X0J6Q6</accession>